<organism evidence="1 2">
    <name type="scientific">Ovis ammon polii</name>
    <dbReference type="NCBI Taxonomy" id="230172"/>
    <lineage>
        <taxon>Eukaryota</taxon>
        <taxon>Metazoa</taxon>
        <taxon>Chordata</taxon>
        <taxon>Craniata</taxon>
        <taxon>Vertebrata</taxon>
        <taxon>Euteleostomi</taxon>
        <taxon>Mammalia</taxon>
        <taxon>Eutheria</taxon>
        <taxon>Laurasiatheria</taxon>
        <taxon>Artiodactyla</taxon>
        <taxon>Ruminantia</taxon>
        <taxon>Pecora</taxon>
        <taxon>Bovidae</taxon>
        <taxon>Caprinae</taxon>
        <taxon>Ovis</taxon>
    </lineage>
</organism>
<proteinExistence type="predicted"/>
<name>A0AAD4U857_OVIAM</name>
<keyword evidence="2" id="KW-1185">Reference proteome</keyword>
<dbReference type="Proteomes" id="UP001214576">
    <property type="component" value="Unassembled WGS sequence"/>
</dbReference>
<evidence type="ECO:0000313" key="2">
    <source>
        <dbReference type="Proteomes" id="UP001214576"/>
    </source>
</evidence>
<accession>A0AAD4U857</accession>
<dbReference type="EMBL" id="JAKZEL010000012">
    <property type="protein sequence ID" value="KAI4538790.1"/>
    <property type="molecule type" value="Genomic_DNA"/>
</dbReference>
<evidence type="ECO:0000313" key="1">
    <source>
        <dbReference type="EMBL" id="KAI4538790.1"/>
    </source>
</evidence>
<comment type="caution">
    <text evidence="1">The sequence shown here is derived from an EMBL/GenBank/DDBJ whole genome shotgun (WGS) entry which is preliminary data.</text>
</comment>
<reference evidence="1" key="1">
    <citation type="submission" date="2022-03" db="EMBL/GenBank/DDBJ databases">
        <title>Genomic analyses of argali, domestic sheep and their hybrids provide insights into chromosomal evolution, heterosis and genetic basis of agronomic traits.</title>
        <authorList>
            <person name="Li M."/>
        </authorList>
    </citation>
    <scope>NUCLEOTIDE SEQUENCE</scope>
    <source>
        <strain evidence="1">CAU-MHL-2022a</strain>
        <tissue evidence="1">Skin</tissue>
    </source>
</reference>
<protein>
    <submittedName>
        <fullName evidence="1">Uncharacterized protein</fullName>
    </submittedName>
</protein>
<gene>
    <name evidence="1" type="ORF">MG293_011057</name>
</gene>
<sequence length="230" mass="26216">MAAPLCTNQKTCVDLAASGLGSLSGKGEKPVGEQWNYHFDNYPRYCNVILTFPHVNCQLGQIVTNGSKTGFLWVKVWAHMNLIHGAVRYAVCWDLHFKGQDGKFSLGERAVVMALPPWEVWLCEDLSGRCQRQGPGLVWPWSIIASFLIYKRMEEDDFQDFFSQCEKLFGSQAAGFGLGILSKMPQAVLWEDRVSGSFDRKKGYLLLMKDEEMYLPEKTRFERAPFLVTW</sequence>
<dbReference type="AlphaFoldDB" id="A0AAD4U857"/>